<comment type="caution">
    <text evidence="4">The sequence shown here is derived from an EMBL/GenBank/DDBJ whole genome shotgun (WGS) entry which is preliminary data.</text>
</comment>
<reference evidence="4 5" key="1">
    <citation type="submission" date="2018-04" db="EMBL/GenBank/DDBJ databases">
        <authorList>
            <person name="Zhang X."/>
            <person name="Yuan J."/>
            <person name="Li F."/>
            <person name="Xiang J."/>
        </authorList>
    </citation>
    <scope>NUCLEOTIDE SEQUENCE [LARGE SCALE GENOMIC DNA]</scope>
    <source>
        <tissue evidence="4">Muscle</tissue>
    </source>
</reference>
<evidence type="ECO:0000313" key="5">
    <source>
        <dbReference type="Proteomes" id="UP000283509"/>
    </source>
</evidence>
<dbReference type="Pfam" id="PF00135">
    <property type="entry name" value="COesterase"/>
    <property type="match status" value="1"/>
</dbReference>
<dbReference type="EMBL" id="QCYY01000837">
    <property type="protein sequence ID" value="ROT82370.1"/>
    <property type="molecule type" value="Genomic_DNA"/>
</dbReference>
<dbReference type="InterPro" id="IPR029058">
    <property type="entry name" value="AB_hydrolase_fold"/>
</dbReference>
<accession>A0A3R7QL78</accession>
<dbReference type="SUPFAM" id="SSF53474">
    <property type="entry name" value="alpha/beta-Hydrolases"/>
    <property type="match status" value="1"/>
</dbReference>
<protein>
    <recommendedName>
        <fullName evidence="3">Carboxylesterase type B domain-containing protein</fullName>
    </recommendedName>
</protein>
<dbReference type="OrthoDB" id="3200163at2759"/>
<dbReference type="Proteomes" id="UP000283509">
    <property type="component" value="Unassembled WGS sequence"/>
</dbReference>
<evidence type="ECO:0000256" key="2">
    <source>
        <dbReference type="SAM" id="SignalP"/>
    </source>
</evidence>
<dbReference type="InterPro" id="IPR002018">
    <property type="entry name" value="CarbesteraseB"/>
</dbReference>
<dbReference type="AlphaFoldDB" id="A0A3R7QL78"/>
<proteinExistence type="predicted"/>
<evidence type="ECO:0000259" key="3">
    <source>
        <dbReference type="Pfam" id="PF00135"/>
    </source>
</evidence>
<name>A0A3R7QL78_PENVA</name>
<reference evidence="4 5" key="2">
    <citation type="submission" date="2019-01" db="EMBL/GenBank/DDBJ databases">
        <title>The decoding of complex shrimp genome reveals the adaptation for benthos swimmer, frequently molting mechanism and breeding impact on genome.</title>
        <authorList>
            <person name="Sun Y."/>
            <person name="Gao Y."/>
            <person name="Yu Y."/>
        </authorList>
    </citation>
    <scope>NUCLEOTIDE SEQUENCE [LARGE SCALE GENOMIC DNA]</scope>
    <source>
        <tissue evidence="4">Muscle</tissue>
    </source>
</reference>
<dbReference type="InterPro" id="IPR050309">
    <property type="entry name" value="Type-B_Carboxylest/Lipase"/>
</dbReference>
<feature type="domain" description="Carboxylesterase type B" evidence="3">
    <location>
        <begin position="76"/>
        <end position="596"/>
    </location>
</feature>
<keyword evidence="1" id="KW-0325">Glycoprotein</keyword>
<dbReference type="InterPro" id="IPR019819">
    <property type="entry name" value="Carboxylesterase_B_CS"/>
</dbReference>
<feature type="signal peptide" evidence="2">
    <location>
        <begin position="1"/>
        <end position="26"/>
    </location>
</feature>
<feature type="chain" id="PRO_5018668061" description="Carboxylesterase type B domain-containing protein" evidence="2">
    <location>
        <begin position="27"/>
        <end position="708"/>
    </location>
</feature>
<evidence type="ECO:0000256" key="1">
    <source>
        <dbReference type="ARBA" id="ARBA00023180"/>
    </source>
</evidence>
<keyword evidence="2" id="KW-0732">Signal</keyword>
<organism evidence="4 5">
    <name type="scientific">Penaeus vannamei</name>
    <name type="common">Whiteleg shrimp</name>
    <name type="synonym">Litopenaeus vannamei</name>
    <dbReference type="NCBI Taxonomy" id="6689"/>
    <lineage>
        <taxon>Eukaryota</taxon>
        <taxon>Metazoa</taxon>
        <taxon>Ecdysozoa</taxon>
        <taxon>Arthropoda</taxon>
        <taxon>Crustacea</taxon>
        <taxon>Multicrustacea</taxon>
        <taxon>Malacostraca</taxon>
        <taxon>Eumalacostraca</taxon>
        <taxon>Eucarida</taxon>
        <taxon>Decapoda</taxon>
        <taxon>Dendrobranchiata</taxon>
        <taxon>Penaeoidea</taxon>
        <taxon>Penaeidae</taxon>
        <taxon>Penaeus</taxon>
    </lineage>
</organism>
<keyword evidence="5" id="KW-1185">Reference proteome</keyword>
<dbReference type="PROSITE" id="PS00941">
    <property type="entry name" value="CARBOXYLESTERASE_B_2"/>
    <property type="match status" value="1"/>
</dbReference>
<dbReference type="Gene3D" id="3.40.50.1820">
    <property type="entry name" value="alpha/beta hydrolase"/>
    <property type="match status" value="1"/>
</dbReference>
<evidence type="ECO:0000313" key="4">
    <source>
        <dbReference type="EMBL" id="ROT82370.1"/>
    </source>
</evidence>
<gene>
    <name evidence="4" type="ORF">C7M84_024482</name>
</gene>
<sequence length="708" mass="76793">MKILRVFSSFFVLSLVIVSFVSKAEGSEGEEEEKGGAGREEGLRQFRRGRILNSGAGSHTVKADLRVEFQMVDLPTSLGVITGAQEFTEQPTSPPTTGRPYFAFRGIPFAQAPTGRLRWEDPEELGEAPWPGGRLDATQHRPFCPQYDYDANQVVGDEDCLFLNVFTPFLPGHARERLPVLVFLHDGWYLKGAASSLGPQKLLREDVVLVTTNFRLGALGFLSSGDTTLAGNYGALDQVAALRWVQRNIAQFGGDANRVTLGGFGSGASFVHLHMLSPLSRGLFSGAIMMSGAGNCPWSTSQEPWEVTYDLARNLGCSTWPASSMRDCLEEKSPRDILKAQADMHRYVFWPMLFRPSVDGGLREDPFLPGSVGVLMTRPPASPVPLLIGGVPDEGILIALTIAIFAEGAGSPSQTYDEAARYVFESLWSNTTEDDVEAAAAAAEAFYYSAQAKDDLSTLAEEMSEAMTDLCFTSCVWDAASYFAASSRSPVYTYLMTHHLPGSPSYSAPLYRLADSVGVRSPYILSGVSHGDDLALIFFLPYELGQAGAQDQQISSLLTFTWATFVHTGSPQAADASTTSLPVWTPLVAGEPVTHYILSFTPGMSARPFRSKVVARLPVSERNFWRQTLSYVDEAAGSYYPWLITTWGVFLPDPPSTPPPEPIVAVELGGRGERGRVVGPARVRGRGVTGARVLMGVTMSAVVVLESC</sequence>
<dbReference type="PANTHER" id="PTHR11559">
    <property type="entry name" value="CARBOXYLESTERASE"/>
    <property type="match status" value="1"/>
</dbReference>